<dbReference type="KEGG" id="lcm:102356085"/>
<dbReference type="GeneTree" id="ENSGT00940000160742"/>
<dbReference type="EMBL" id="AFYH01017747">
    <property type="status" value="NOT_ANNOTATED_CDS"/>
    <property type="molecule type" value="Genomic_DNA"/>
</dbReference>
<dbReference type="OrthoDB" id="45365at2759"/>
<dbReference type="CTD" id="55220"/>
<sequence>MTLANAKDFQWQKLAPLLGRRVYCALVEASGQIFAIGGCDDNGTPITSFEVYSPEADQWNSLPQMPTARAGMAVAALGKRIMVIGGVGVDQNPLKTVEMYNIEEGKWSKKRSLREAAMGLSVTGKDCRIYAVGGMGSDLRPQSHLQQYDIMKDMWVSLPPMPTPRYGTTSFLNGTKIYVLGGRQSKYSINAFEVFDLEARSWTKFPSIPRRRVFCSYVMTESNIFSLGGLQQGGTYRRPKFVKTVEVFDFEQGGWMKTNHSLYLKRRRADFVAAYVKGRVIIAGGLGNQPSALDSVQALNPLKNKWECLPAMPTPRCACSSIVVKNRLFVIGGVNQGPTDAVEVLFATDS</sequence>
<dbReference type="GeneID" id="102356085"/>
<dbReference type="eggNOG" id="KOG1072">
    <property type="taxonomic scope" value="Eukaryota"/>
</dbReference>
<keyword evidence="4" id="KW-1185">Reference proteome</keyword>
<evidence type="ECO:0000256" key="2">
    <source>
        <dbReference type="ARBA" id="ARBA00022737"/>
    </source>
</evidence>
<evidence type="ECO:0000256" key="1">
    <source>
        <dbReference type="ARBA" id="ARBA00022441"/>
    </source>
</evidence>
<name>H3AK00_LATCH</name>
<dbReference type="FunCoup" id="H3AK00">
    <property type="interactions" value="18"/>
</dbReference>
<reference evidence="4" key="1">
    <citation type="submission" date="2011-08" db="EMBL/GenBank/DDBJ databases">
        <title>The draft genome of Latimeria chalumnae.</title>
        <authorList>
            <person name="Di Palma F."/>
            <person name="Alfoldi J."/>
            <person name="Johnson J."/>
            <person name="Berlin A."/>
            <person name="Gnerre S."/>
            <person name="Jaffe D."/>
            <person name="MacCallum I."/>
            <person name="Young S."/>
            <person name="Walker B.J."/>
            <person name="Lander E."/>
            <person name="Lindblad-Toh K."/>
        </authorList>
    </citation>
    <scope>NUCLEOTIDE SEQUENCE [LARGE SCALE GENOMIC DNA]</scope>
    <source>
        <strain evidence="4">Wild caught</strain>
    </source>
</reference>
<gene>
    <name evidence="3" type="primary">KLHDC8A</name>
</gene>
<keyword evidence="1" id="KW-0880">Kelch repeat</keyword>
<reference evidence="3" key="3">
    <citation type="submission" date="2025-09" db="UniProtKB">
        <authorList>
            <consortium name="Ensembl"/>
        </authorList>
    </citation>
    <scope>IDENTIFICATION</scope>
</reference>
<evidence type="ECO:0000313" key="3">
    <source>
        <dbReference type="Ensembl" id="ENSLACP00000009971.2"/>
    </source>
</evidence>
<dbReference type="Pfam" id="PF01344">
    <property type="entry name" value="Kelch_1"/>
    <property type="match status" value="2"/>
</dbReference>
<dbReference type="HOGENOM" id="CLU_046864_0_0_1"/>
<accession>H3AK00</accession>
<reference evidence="3" key="2">
    <citation type="submission" date="2025-08" db="UniProtKB">
        <authorList>
            <consortium name="Ensembl"/>
        </authorList>
    </citation>
    <scope>IDENTIFICATION</scope>
</reference>
<dbReference type="Ensembl" id="ENSLACT00000010048.2">
    <property type="protein sequence ID" value="ENSLACP00000009971.2"/>
    <property type="gene ID" value="ENSLACG00000008787.2"/>
</dbReference>
<dbReference type="Pfam" id="PF24681">
    <property type="entry name" value="Kelch_KLHDC2_KLHL20_DRC7"/>
    <property type="match status" value="1"/>
</dbReference>
<organism evidence="3 4">
    <name type="scientific">Latimeria chalumnae</name>
    <name type="common">Coelacanth</name>
    <dbReference type="NCBI Taxonomy" id="7897"/>
    <lineage>
        <taxon>Eukaryota</taxon>
        <taxon>Metazoa</taxon>
        <taxon>Chordata</taxon>
        <taxon>Craniata</taxon>
        <taxon>Vertebrata</taxon>
        <taxon>Euteleostomi</taxon>
        <taxon>Coelacanthiformes</taxon>
        <taxon>Coelacanthidae</taxon>
        <taxon>Latimeria</taxon>
    </lineage>
</organism>
<dbReference type="STRING" id="7897.ENSLACP00000009971"/>
<dbReference type="InterPro" id="IPR051746">
    <property type="entry name" value="Kelch_domain_containing_8"/>
</dbReference>
<dbReference type="OMA" id="ERETSWE"/>
<dbReference type="InterPro" id="IPR006652">
    <property type="entry name" value="Kelch_1"/>
</dbReference>
<dbReference type="Proteomes" id="UP000008672">
    <property type="component" value="Unassembled WGS sequence"/>
</dbReference>
<keyword evidence="2" id="KW-0677">Repeat</keyword>
<dbReference type="InterPro" id="IPR015915">
    <property type="entry name" value="Kelch-typ_b-propeller"/>
</dbReference>
<protein>
    <submittedName>
        <fullName evidence="3">Kelch domain containing 8A</fullName>
    </submittedName>
</protein>
<dbReference type="RefSeq" id="XP_005989269.1">
    <property type="nucleotide sequence ID" value="XM_005989207.3"/>
</dbReference>
<dbReference type="AlphaFoldDB" id="H3AK00"/>
<evidence type="ECO:0000313" key="4">
    <source>
        <dbReference type="Proteomes" id="UP000008672"/>
    </source>
</evidence>
<dbReference type="Gene3D" id="2.120.10.80">
    <property type="entry name" value="Kelch-type beta propeller"/>
    <property type="match status" value="2"/>
</dbReference>
<dbReference type="SUPFAM" id="SSF117281">
    <property type="entry name" value="Kelch motif"/>
    <property type="match status" value="2"/>
</dbReference>
<dbReference type="SMART" id="SM00612">
    <property type="entry name" value="Kelch"/>
    <property type="match status" value="5"/>
</dbReference>
<dbReference type="PANTHER" id="PTHR46260">
    <property type="entry name" value="RING-TYPE DOMAIN-CONTAINING PROTEIN"/>
    <property type="match status" value="1"/>
</dbReference>
<dbReference type="PANTHER" id="PTHR46260:SF1">
    <property type="entry name" value="KELCH DOMAIN-CONTAINING PROTEIN 8A"/>
    <property type="match status" value="1"/>
</dbReference>
<dbReference type="InParanoid" id="H3AK00"/>
<proteinExistence type="predicted"/>